<dbReference type="SUPFAM" id="SSF52047">
    <property type="entry name" value="RNI-like"/>
    <property type="match status" value="1"/>
</dbReference>
<feature type="domain" description="F-box" evidence="2">
    <location>
        <begin position="232"/>
        <end position="279"/>
    </location>
</feature>
<dbReference type="SUPFAM" id="SSF81383">
    <property type="entry name" value="F-box domain"/>
    <property type="match status" value="1"/>
</dbReference>
<proteinExistence type="predicted"/>
<feature type="region of interest" description="Disordered" evidence="1">
    <location>
        <begin position="167"/>
        <end position="204"/>
    </location>
</feature>
<dbReference type="Gene3D" id="1.25.40.10">
    <property type="entry name" value="Tetratricopeptide repeat domain"/>
    <property type="match status" value="1"/>
</dbReference>
<dbReference type="EMBL" id="CP034457">
    <property type="protein sequence ID" value="QBM87195.1"/>
    <property type="molecule type" value="Genomic_DNA"/>
</dbReference>
<protein>
    <submittedName>
        <fullName evidence="3">Protein DIA2</fullName>
    </submittedName>
</protein>
<keyword evidence="4" id="KW-1185">Reference proteome</keyword>
<evidence type="ECO:0000259" key="2">
    <source>
        <dbReference type="PROSITE" id="PS50181"/>
    </source>
</evidence>
<name>A0A4P6XL01_9ASCO</name>
<accession>A0A4P6XL01</accession>
<dbReference type="InterPro" id="IPR036047">
    <property type="entry name" value="F-box-like_dom_sf"/>
</dbReference>
<gene>
    <name evidence="3" type="primary">MPUL0B03940</name>
    <name evidence="3" type="ORF">METSCH_B03940</name>
</gene>
<sequence length="745" mass="85629">MELDEEILSDKIDLAVLQFKAKNYEKCLSIYTELVLQLRSLSEARVIKTRRYHQLSDRPVYGKLVHPRLCGILDQRAATFEKLNDLPQARQDAQRIISLDPVNCKGYLRLGKIHMKENNKISAYKIYQQGVHVIQKALQQKNFDAPERLWKQLQTQYRELNRTLKMERSANKSLSRAPSSDASTESPRVSSHFRPTHLSSSRGLQAQLDKMLPLKRVASEPAEPQKRSKSPRDIFQVFPKEVIEIIYTNLPFRDVLKSLLVCRAWYDALTTIPSLYRNNFTLKHRVTSPEYFHGLKLMKKVLNHLFSRSVGKLAVSSAFNLQHLSRILESVISDTSLRISRLHLVDKNLLMELLMQKLEKLEWDYSGLLSVRHLRLGFNSSIYIGTALFEIFPTLESMEILNVDAIPRKSNMLMIPSFSDRYHAFVARSKSIQTQETLKKLLLTNHPLLKRDSQSARPGRKTFDPSPPFLNLSFPCLEEWRVTSYDFTNLAATLQAFWRNTPFLTDIYLENNDELSIRKFLFLLALCSPSFRLKRLTLREHHQEGVYNIDEVLPDNLDCLHALSHLDIYGSSISGTGFLKLLTIANKEDRMQSLNIGHSSYIQFKNDSFVSGNTVLKFSQLFRIAPDLHTLQVPELDLDNLSMKLLGEDLAQSYSAIGPRVPLKHLDVSFCNLIDGIGLMNLFGAGSRDPASQLSLETLFIDGLHFNPQTLQLLQRKGHVKTLQNDPFKRKWRNYGSNSFLLETD</sequence>
<feature type="compositionally biased region" description="Polar residues" evidence="1">
    <location>
        <begin position="171"/>
        <end position="189"/>
    </location>
</feature>
<dbReference type="InterPro" id="IPR001810">
    <property type="entry name" value="F-box_dom"/>
</dbReference>
<dbReference type="SMART" id="SM00028">
    <property type="entry name" value="TPR"/>
    <property type="match status" value="3"/>
</dbReference>
<evidence type="ECO:0000313" key="3">
    <source>
        <dbReference type="EMBL" id="QBM87195.1"/>
    </source>
</evidence>
<dbReference type="Proteomes" id="UP000292447">
    <property type="component" value="Chromosome II"/>
</dbReference>
<evidence type="ECO:0000256" key="1">
    <source>
        <dbReference type="SAM" id="MobiDB-lite"/>
    </source>
</evidence>
<dbReference type="SUPFAM" id="SSF48452">
    <property type="entry name" value="TPR-like"/>
    <property type="match status" value="1"/>
</dbReference>
<dbReference type="STRING" id="2163413.A0A4P6XL01"/>
<reference evidence="4" key="1">
    <citation type="submission" date="2019-03" db="EMBL/GenBank/DDBJ databases">
        <title>Snf2 controls pulcherriminic acid biosynthesis and connects pigmentation and antifungal activity of the yeast Metschnikowia pulcherrima.</title>
        <authorList>
            <person name="Gore-Lloyd D."/>
            <person name="Sumann I."/>
            <person name="Brachmann A.O."/>
            <person name="Schneeberger K."/>
            <person name="Ortiz-Merino R.A."/>
            <person name="Moreno-Beltran M."/>
            <person name="Schlaefli M."/>
            <person name="Kirner P."/>
            <person name="Santos Kron A."/>
            <person name="Wolfe K.H."/>
            <person name="Piel J."/>
            <person name="Ahrens C.H."/>
            <person name="Henk D."/>
            <person name="Freimoser F.M."/>
        </authorList>
    </citation>
    <scope>NUCLEOTIDE SEQUENCE [LARGE SCALE GENOMIC DNA]</scope>
    <source>
        <strain evidence="4">APC 1.2</strain>
    </source>
</reference>
<dbReference type="InterPro" id="IPR019734">
    <property type="entry name" value="TPR_rpt"/>
</dbReference>
<organism evidence="3 4">
    <name type="scientific">Metschnikowia aff. pulcherrima</name>
    <dbReference type="NCBI Taxonomy" id="2163413"/>
    <lineage>
        <taxon>Eukaryota</taxon>
        <taxon>Fungi</taxon>
        <taxon>Dikarya</taxon>
        <taxon>Ascomycota</taxon>
        <taxon>Saccharomycotina</taxon>
        <taxon>Pichiomycetes</taxon>
        <taxon>Metschnikowiaceae</taxon>
        <taxon>Metschnikowia</taxon>
    </lineage>
</organism>
<dbReference type="InterPro" id="IPR011990">
    <property type="entry name" value="TPR-like_helical_dom_sf"/>
</dbReference>
<dbReference type="Gene3D" id="1.20.1280.50">
    <property type="match status" value="1"/>
</dbReference>
<dbReference type="PROSITE" id="PS50181">
    <property type="entry name" value="FBOX"/>
    <property type="match status" value="1"/>
</dbReference>
<evidence type="ECO:0000313" key="4">
    <source>
        <dbReference type="Proteomes" id="UP000292447"/>
    </source>
</evidence>
<dbReference type="AlphaFoldDB" id="A0A4P6XL01"/>